<keyword evidence="3 6" id="KW-0964">Secreted</keyword>
<dbReference type="PROSITE" id="PS50843">
    <property type="entry name" value="EXPANSIN_CBD"/>
    <property type="match status" value="1"/>
</dbReference>
<keyword evidence="10" id="KW-1185">Reference proteome</keyword>
<dbReference type="InterPro" id="IPR009009">
    <property type="entry name" value="RlpA-like_DPBB"/>
</dbReference>
<dbReference type="InterPro" id="IPR007112">
    <property type="entry name" value="Expansin/allergen_DPBB_dom"/>
</dbReference>
<dbReference type="InterPro" id="IPR007117">
    <property type="entry name" value="Expansin_CBD"/>
</dbReference>
<keyword evidence="4 6" id="KW-0732">Signal</keyword>
<feature type="domain" description="Expansin-like CBD" evidence="8">
    <location>
        <begin position="182"/>
        <end position="260"/>
    </location>
</feature>
<dbReference type="PRINTS" id="PR01226">
    <property type="entry name" value="EXPANSIN"/>
</dbReference>
<dbReference type="CDD" id="cd22274">
    <property type="entry name" value="DPBB_EXPA_N"/>
    <property type="match status" value="1"/>
</dbReference>
<comment type="similarity">
    <text evidence="1 6">Belongs to the expansin family. Expansin A subfamily.</text>
</comment>
<dbReference type="SUPFAM" id="SSF49590">
    <property type="entry name" value="PHL pollen allergen"/>
    <property type="match status" value="1"/>
</dbReference>
<reference evidence="9 10" key="1">
    <citation type="submission" date="2024-09" db="EMBL/GenBank/DDBJ databases">
        <title>Chromosome-scale assembly of Riccia sorocarpa.</title>
        <authorList>
            <person name="Paukszto L."/>
        </authorList>
    </citation>
    <scope>NUCLEOTIDE SEQUENCE [LARGE SCALE GENOMIC DNA]</scope>
    <source>
        <strain evidence="9">LP-2024</strain>
        <tissue evidence="9">Aerial parts of the thallus</tissue>
    </source>
</reference>
<evidence type="ECO:0000256" key="5">
    <source>
        <dbReference type="ARBA" id="ARBA00023136"/>
    </source>
</evidence>
<dbReference type="PROSITE" id="PS50842">
    <property type="entry name" value="EXPANSIN_EG45"/>
    <property type="match status" value="1"/>
</dbReference>
<keyword evidence="6" id="KW-0961">Cell wall biogenesis/degradation</keyword>
<comment type="caution">
    <text evidence="9">The sequence shown here is derived from an EMBL/GenBank/DDBJ whole genome shotgun (WGS) entry which is preliminary data.</text>
</comment>
<comment type="function">
    <text evidence="6">Causes loosening and extension of plant cell walls by disrupting non-covalent bonding between cellulose microfibrils and matrix glucans. No enzymatic activity has been found.</text>
</comment>
<dbReference type="Gene3D" id="2.60.40.760">
    <property type="entry name" value="Expansin, cellulose-binding-like domain"/>
    <property type="match status" value="1"/>
</dbReference>
<dbReference type="AlphaFoldDB" id="A0ABD3I1K0"/>
<dbReference type="GO" id="GO:0016020">
    <property type="term" value="C:membrane"/>
    <property type="evidence" value="ECO:0007669"/>
    <property type="project" value="UniProtKB-SubCell"/>
</dbReference>
<proteinExistence type="inferred from homology"/>
<dbReference type="EMBL" id="JBJQOH010000002">
    <property type="protein sequence ID" value="KAL3697603.1"/>
    <property type="molecule type" value="Genomic_DNA"/>
</dbReference>
<evidence type="ECO:0000313" key="9">
    <source>
        <dbReference type="EMBL" id="KAL3697603.1"/>
    </source>
</evidence>
<sequence length="264" mass="28497">MTRGSRVGLIGTLLATFLLMMNNADVTIALDPYAVATTTWRDAHVTFYGGNDASGTMNGGCGYANPFTLGYGDQTAALSGALWNKGLSCGACFEIKCKISSSSYAKQWCIASNPSIFVTATNLCPQGSFGGWCDSPKAHFDLAYAAFTRLANQAAGYAPVQYRRTPCKKKGGVKFQMNGNPYWDLVLIYNVAGAGNVAKAWIKGSGSFYPMSQNWGMNWSAYAALRGQALSFKLVLGNGRTATYYNVCPKYWQIGQTCQSAYNF</sequence>
<evidence type="ECO:0000256" key="6">
    <source>
        <dbReference type="RuleBase" id="RU365023"/>
    </source>
</evidence>
<dbReference type="InterPro" id="IPR002963">
    <property type="entry name" value="Expansin"/>
</dbReference>
<dbReference type="InterPro" id="IPR036908">
    <property type="entry name" value="RlpA-like_sf"/>
</dbReference>
<dbReference type="PRINTS" id="PR01225">
    <property type="entry name" value="EXPANSNFAMLY"/>
</dbReference>
<protein>
    <recommendedName>
        <fullName evidence="6">Expansin</fullName>
    </recommendedName>
</protein>
<dbReference type="Pfam" id="PF01357">
    <property type="entry name" value="Expansin_C"/>
    <property type="match status" value="1"/>
</dbReference>
<feature type="signal peptide" evidence="6">
    <location>
        <begin position="1"/>
        <end position="29"/>
    </location>
</feature>
<dbReference type="SUPFAM" id="SSF50685">
    <property type="entry name" value="Barwin-like endoglucanases"/>
    <property type="match status" value="1"/>
</dbReference>
<organism evidence="9 10">
    <name type="scientific">Riccia sorocarpa</name>
    <dbReference type="NCBI Taxonomy" id="122646"/>
    <lineage>
        <taxon>Eukaryota</taxon>
        <taxon>Viridiplantae</taxon>
        <taxon>Streptophyta</taxon>
        <taxon>Embryophyta</taxon>
        <taxon>Marchantiophyta</taxon>
        <taxon>Marchantiopsida</taxon>
        <taxon>Marchantiidae</taxon>
        <taxon>Marchantiales</taxon>
        <taxon>Ricciaceae</taxon>
        <taxon>Riccia</taxon>
    </lineage>
</organism>
<accession>A0ABD3I1K0</accession>
<comment type="subcellular location">
    <subcellularLocation>
        <location evidence="6">Secreted</location>
        <location evidence="6">Cell wall</location>
    </subcellularLocation>
    <subcellularLocation>
        <location evidence="6">Membrane</location>
        <topology evidence="6">Peripheral membrane protein</topology>
    </subcellularLocation>
</comment>
<keyword evidence="2 6" id="KW-0134">Cell wall</keyword>
<evidence type="ECO:0000259" key="7">
    <source>
        <dbReference type="PROSITE" id="PS50842"/>
    </source>
</evidence>
<evidence type="ECO:0000256" key="2">
    <source>
        <dbReference type="ARBA" id="ARBA00022512"/>
    </source>
</evidence>
<evidence type="ECO:0000256" key="3">
    <source>
        <dbReference type="ARBA" id="ARBA00022525"/>
    </source>
</evidence>
<dbReference type="SMART" id="SM00837">
    <property type="entry name" value="DPBB_1"/>
    <property type="match status" value="1"/>
</dbReference>
<dbReference type="GO" id="GO:0071555">
    <property type="term" value="P:cell wall organization"/>
    <property type="evidence" value="ECO:0007669"/>
    <property type="project" value="UniProtKB-KW"/>
</dbReference>
<feature type="chain" id="PRO_5044534083" description="Expansin" evidence="6">
    <location>
        <begin position="30"/>
        <end position="264"/>
    </location>
</feature>
<feature type="domain" description="Expansin-like EG45" evidence="7">
    <location>
        <begin position="58"/>
        <end position="172"/>
    </location>
</feature>
<gene>
    <name evidence="9" type="ORF">R1sor_011679</name>
</gene>
<evidence type="ECO:0000313" key="10">
    <source>
        <dbReference type="Proteomes" id="UP001633002"/>
    </source>
</evidence>
<dbReference type="Proteomes" id="UP001633002">
    <property type="component" value="Unassembled WGS sequence"/>
</dbReference>
<dbReference type="PANTHER" id="PTHR31867">
    <property type="entry name" value="EXPANSIN-A15"/>
    <property type="match status" value="1"/>
</dbReference>
<keyword evidence="5" id="KW-0472">Membrane</keyword>
<evidence type="ECO:0000256" key="1">
    <source>
        <dbReference type="ARBA" id="ARBA00005392"/>
    </source>
</evidence>
<name>A0ABD3I1K0_9MARC</name>
<evidence type="ECO:0000256" key="4">
    <source>
        <dbReference type="ARBA" id="ARBA00022729"/>
    </source>
</evidence>
<dbReference type="Gene3D" id="2.40.40.10">
    <property type="entry name" value="RlpA-like domain"/>
    <property type="match status" value="1"/>
</dbReference>
<dbReference type="InterPro" id="IPR036749">
    <property type="entry name" value="Expansin_CBD_sf"/>
</dbReference>
<dbReference type="Pfam" id="PF03330">
    <property type="entry name" value="DPBB_1"/>
    <property type="match status" value="1"/>
</dbReference>
<dbReference type="InterPro" id="IPR007118">
    <property type="entry name" value="Expan_Lol_pI"/>
</dbReference>
<evidence type="ECO:0000259" key="8">
    <source>
        <dbReference type="PROSITE" id="PS50843"/>
    </source>
</evidence>